<sequence length="110" mass="11799">MYLDPAVVPCGSAATAPLSNGDRARSPHELVLVASNASYIVPEAIRKKFAQSGSFRVPLQYLNDRFCGMGNAAASKALNDLYTIDGSSGTVLSVAKELPNFSFDEWSQAW</sequence>
<reference evidence="1" key="1">
    <citation type="submission" date="2023-03" db="EMBL/GenBank/DDBJ databases">
        <title>Massive genome expansion in bonnet fungi (Mycena s.s.) driven by repeated elements and novel gene families across ecological guilds.</title>
        <authorList>
            <consortium name="Lawrence Berkeley National Laboratory"/>
            <person name="Harder C.B."/>
            <person name="Miyauchi S."/>
            <person name="Viragh M."/>
            <person name="Kuo A."/>
            <person name="Thoen E."/>
            <person name="Andreopoulos B."/>
            <person name="Lu D."/>
            <person name="Skrede I."/>
            <person name="Drula E."/>
            <person name="Henrissat B."/>
            <person name="Morin E."/>
            <person name="Kohler A."/>
            <person name="Barry K."/>
            <person name="LaButti K."/>
            <person name="Morin E."/>
            <person name="Salamov A."/>
            <person name="Lipzen A."/>
            <person name="Mereny Z."/>
            <person name="Hegedus B."/>
            <person name="Baldrian P."/>
            <person name="Stursova M."/>
            <person name="Weitz H."/>
            <person name="Taylor A."/>
            <person name="Grigoriev I.V."/>
            <person name="Nagy L.G."/>
            <person name="Martin F."/>
            <person name="Kauserud H."/>
        </authorList>
    </citation>
    <scope>NUCLEOTIDE SEQUENCE</scope>
    <source>
        <strain evidence="1">CBHHK002</strain>
    </source>
</reference>
<dbReference type="Proteomes" id="UP001218218">
    <property type="component" value="Unassembled WGS sequence"/>
</dbReference>
<evidence type="ECO:0000313" key="2">
    <source>
        <dbReference type="Proteomes" id="UP001218218"/>
    </source>
</evidence>
<comment type="caution">
    <text evidence="1">The sequence shown here is derived from an EMBL/GenBank/DDBJ whole genome shotgun (WGS) entry which is preliminary data.</text>
</comment>
<name>A0AAD6ZIJ0_9AGAR</name>
<proteinExistence type="predicted"/>
<keyword evidence="2" id="KW-1185">Reference proteome</keyword>
<gene>
    <name evidence="1" type="ORF">DFH08DRAFT_711442</name>
</gene>
<dbReference type="AlphaFoldDB" id="A0AAD6ZIJ0"/>
<evidence type="ECO:0000313" key="1">
    <source>
        <dbReference type="EMBL" id="KAJ7323939.1"/>
    </source>
</evidence>
<protein>
    <submittedName>
        <fullName evidence="1">Uncharacterized protein</fullName>
    </submittedName>
</protein>
<organism evidence="1 2">
    <name type="scientific">Mycena albidolilacea</name>
    <dbReference type="NCBI Taxonomy" id="1033008"/>
    <lineage>
        <taxon>Eukaryota</taxon>
        <taxon>Fungi</taxon>
        <taxon>Dikarya</taxon>
        <taxon>Basidiomycota</taxon>
        <taxon>Agaricomycotina</taxon>
        <taxon>Agaricomycetes</taxon>
        <taxon>Agaricomycetidae</taxon>
        <taxon>Agaricales</taxon>
        <taxon>Marasmiineae</taxon>
        <taxon>Mycenaceae</taxon>
        <taxon>Mycena</taxon>
    </lineage>
</organism>
<accession>A0AAD6ZIJ0</accession>
<dbReference type="EMBL" id="JARIHO010000045">
    <property type="protein sequence ID" value="KAJ7323939.1"/>
    <property type="molecule type" value="Genomic_DNA"/>
</dbReference>